<dbReference type="STRING" id="526226.Gbro_3436"/>
<protein>
    <submittedName>
        <fullName evidence="2">Uncharacterized protein</fullName>
    </submittedName>
</protein>
<dbReference type="Proteomes" id="UP000001219">
    <property type="component" value="Chromosome"/>
</dbReference>
<evidence type="ECO:0000313" key="3">
    <source>
        <dbReference type="Proteomes" id="UP000001219"/>
    </source>
</evidence>
<sequence>MSTHRELPQRGDVVSAHRGDDGRTEIRLHDLPFTFHVQSGTDADGPFIRELTVTADEGAAVDYHALRTIPARRLAYTAVQTAARELLCDLGVEAVGYTLDESARPDDADPRVWEVSQRALIAVSNGLPVRATVAEEMHLTKATVDRLIKKAKDAGYLDAADLPKRPQPRQKDATR</sequence>
<evidence type="ECO:0000313" key="2">
    <source>
        <dbReference type="EMBL" id="ACY22631.1"/>
    </source>
</evidence>
<dbReference type="HOGENOM" id="CLU_1530432_0_0_11"/>
<proteinExistence type="predicted"/>
<feature type="region of interest" description="Disordered" evidence="1">
    <location>
        <begin position="1"/>
        <end position="21"/>
    </location>
</feature>
<name>D0LE39_GORB4</name>
<keyword evidence="3" id="KW-1185">Reference proteome</keyword>
<reference evidence="2 3" key="2">
    <citation type="journal article" date="2010" name="Stand. Genomic Sci.">
        <title>Complete genome sequence of Gordonia bronchialis type strain (3410).</title>
        <authorList>
            <person name="Ivanova N."/>
            <person name="Sikorski J."/>
            <person name="Jando M."/>
            <person name="Lapidus A."/>
            <person name="Nolan M."/>
            <person name="Lucas S."/>
            <person name="Del Rio T.G."/>
            <person name="Tice H."/>
            <person name="Copeland A."/>
            <person name="Cheng J.F."/>
            <person name="Chen F."/>
            <person name="Bruce D."/>
            <person name="Goodwin L."/>
            <person name="Pitluck S."/>
            <person name="Mavromatis K."/>
            <person name="Ovchinnikova G."/>
            <person name="Pati A."/>
            <person name="Chen A."/>
            <person name="Palaniappan K."/>
            <person name="Land M."/>
            <person name="Hauser L."/>
            <person name="Chang Y.J."/>
            <person name="Jeffries C.D."/>
            <person name="Chain P."/>
            <person name="Saunders E."/>
            <person name="Han C."/>
            <person name="Detter J.C."/>
            <person name="Brettin T."/>
            <person name="Rohde M."/>
            <person name="Goker M."/>
            <person name="Bristow J."/>
            <person name="Eisen J.A."/>
            <person name="Markowitz V."/>
            <person name="Hugenholtz P."/>
            <person name="Klenk H.P."/>
            <person name="Kyrpides N.C."/>
        </authorList>
    </citation>
    <scope>NUCLEOTIDE SEQUENCE [LARGE SCALE GENOMIC DNA]</scope>
    <source>
        <strain evidence="3">ATCC 25592 / DSM 43247 / BCRC 13721 / JCM 3198 / KCTC 3076 / NBRC 16047 / NCTC 10667</strain>
    </source>
</reference>
<dbReference type="KEGG" id="gbr:Gbro_3436"/>
<organism evidence="2 3">
    <name type="scientific">Gordonia bronchialis (strain ATCC 25592 / DSM 43247 / BCRC 13721 / JCM 3198 / KCTC 3076 / NBRC 16047 / NCTC 10667)</name>
    <name type="common">Rhodococcus bronchialis</name>
    <dbReference type="NCBI Taxonomy" id="526226"/>
    <lineage>
        <taxon>Bacteria</taxon>
        <taxon>Bacillati</taxon>
        <taxon>Actinomycetota</taxon>
        <taxon>Actinomycetes</taxon>
        <taxon>Mycobacteriales</taxon>
        <taxon>Gordoniaceae</taxon>
        <taxon>Gordonia</taxon>
    </lineage>
</organism>
<dbReference type="RefSeq" id="WP_012835145.1">
    <property type="nucleotide sequence ID" value="NC_013441.1"/>
</dbReference>
<reference evidence="3" key="1">
    <citation type="submission" date="2009-10" db="EMBL/GenBank/DDBJ databases">
        <title>The complete chromosome of Gordonia bronchialis DSM 43247.</title>
        <authorList>
            <consortium name="US DOE Joint Genome Institute (JGI-PGF)"/>
            <person name="Lucas S."/>
            <person name="Copeland A."/>
            <person name="Lapidus A."/>
            <person name="Glavina del Rio T."/>
            <person name="Dalin E."/>
            <person name="Tice H."/>
            <person name="Bruce D."/>
            <person name="Goodwin L."/>
            <person name="Pitluck S."/>
            <person name="Kyrpides N."/>
            <person name="Mavromatis K."/>
            <person name="Ivanova N."/>
            <person name="Ovchinnikova G."/>
            <person name="Saunders E."/>
            <person name="Brettin T."/>
            <person name="Detter J.C."/>
            <person name="Han C."/>
            <person name="Larimer F."/>
            <person name="Land M."/>
            <person name="Hauser L."/>
            <person name="Markowitz V."/>
            <person name="Cheng J.-F."/>
            <person name="Hugenholtz P."/>
            <person name="Woyke T."/>
            <person name="Wu D."/>
            <person name="Jando M."/>
            <person name="Schneider S."/>
            <person name="Goeker M."/>
            <person name="Klenk H.-P."/>
            <person name="Eisen J.A."/>
        </authorList>
    </citation>
    <scope>NUCLEOTIDE SEQUENCE [LARGE SCALE GENOMIC DNA]</scope>
    <source>
        <strain evidence="3">ATCC 25592 / DSM 43247 / BCRC 13721 / JCM 3198 / KCTC 3076 / NBRC 16047 / NCTC 10667</strain>
    </source>
</reference>
<evidence type="ECO:0000256" key="1">
    <source>
        <dbReference type="SAM" id="MobiDB-lite"/>
    </source>
</evidence>
<dbReference type="AlphaFoldDB" id="D0LE39"/>
<accession>D0LE39</accession>
<gene>
    <name evidence="2" type="ordered locus">Gbro_3436</name>
</gene>
<dbReference type="EMBL" id="CP001802">
    <property type="protein sequence ID" value="ACY22631.1"/>
    <property type="molecule type" value="Genomic_DNA"/>
</dbReference>
<dbReference type="eggNOG" id="ENOG5030ZXU">
    <property type="taxonomic scope" value="Bacteria"/>
</dbReference>